<dbReference type="GO" id="GO:0002181">
    <property type="term" value="P:cytoplasmic translation"/>
    <property type="evidence" value="ECO:0007669"/>
    <property type="project" value="EnsemblFungi"/>
</dbReference>
<feature type="domain" description="RWD" evidence="2">
    <location>
        <begin position="9"/>
        <end position="169"/>
    </location>
</feature>
<accession>G0VBX2</accession>
<dbReference type="STRING" id="1064592.G0VBX2"/>
<dbReference type="GO" id="GO:1903833">
    <property type="term" value="P:positive regulation of cellular response to amino acid starvation"/>
    <property type="evidence" value="ECO:0007669"/>
    <property type="project" value="EnsemblFungi"/>
</dbReference>
<dbReference type="FunCoup" id="G0VBX2">
    <property type="interactions" value="826"/>
</dbReference>
<dbReference type="GO" id="GO:0031333">
    <property type="term" value="P:negative regulation of protein-containing complex assembly"/>
    <property type="evidence" value="ECO:0007669"/>
    <property type="project" value="EnsemblFungi"/>
</dbReference>
<protein>
    <recommendedName>
        <fullName evidence="2">RWD domain-containing protein</fullName>
    </recommendedName>
</protein>
<feature type="region of interest" description="Disordered" evidence="1">
    <location>
        <begin position="89"/>
        <end position="110"/>
    </location>
</feature>
<gene>
    <name evidence="3" type="primary">NCAS0B03650</name>
    <name evidence="3" type="ordered locus">NCAS_0B03650</name>
</gene>
<dbReference type="GO" id="GO:0004860">
    <property type="term" value="F:protein kinase inhibitor activity"/>
    <property type="evidence" value="ECO:0007669"/>
    <property type="project" value="EnsemblFungi"/>
</dbReference>
<dbReference type="InParanoid" id="G0VBX2"/>
<dbReference type="eggNOG" id="KOG4018">
    <property type="taxonomic scope" value="Eukaryota"/>
</dbReference>
<evidence type="ECO:0000259" key="2">
    <source>
        <dbReference type="PROSITE" id="PS50908"/>
    </source>
</evidence>
<dbReference type="OrthoDB" id="277175at2759"/>
<dbReference type="PANTHER" id="PTHR12292">
    <property type="entry name" value="RWD DOMAIN-CONTAINING PROTEIN"/>
    <property type="match status" value="1"/>
</dbReference>
<dbReference type="PROSITE" id="PS50908">
    <property type="entry name" value="RWD"/>
    <property type="match status" value="1"/>
</dbReference>
<dbReference type="HOGENOM" id="CLU_084528_0_0_1"/>
<dbReference type="SMART" id="SM00591">
    <property type="entry name" value="RWD"/>
    <property type="match status" value="1"/>
</dbReference>
<dbReference type="Gene3D" id="3.10.110.10">
    <property type="entry name" value="Ubiquitin Conjugating Enzyme"/>
    <property type="match status" value="1"/>
</dbReference>
<reference key="2">
    <citation type="submission" date="2011-08" db="EMBL/GenBank/DDBJ databases">
        <title>Genome sequence of Naumovozyma castellii.</title>
        <authorList>
            <person name="Gordon J.L."/>
            <person name="Armisen D."/>
            <person name="Proux-Wera E."/>
            <person name="OhEigeartaigh S.S."/>
            <person name="Byrne K.P."/>
            <person name="Wolfe K.H."/>
        </authorList>
    </citation>
    <scope>NUCLEOTIDE SEQUENCE</scope>
    <source>
        <strain>Type strain:CBS 4309</strain>
    </source>
</reference>
<dbReference type="KEGG" id="ncs:NCAS_0B03650"/>
<dbReference type="Proteomes" id="UP000001640">
    <property type="component" value="Chromosome 2"/>
</dbReference>
<keyword evidence="4" id="KW-1185">Reference proteome</keyword>
<dbReference type="OMA" id="QWDEHKK"/>
<sequence length="278" mass="32514">MDYQEEQVQELEVLESIYPDELTINKGTYPGINFEVLLKLELDSDVLAASLTKQHSMLISFYLPEKYPDEAPTIKIQPQEVLLKDLHNDSDEDADEEGDETYGEDAPEFDDHGNRILNKLENLPDKISFQQYIPDLQVKLEEQIEDDMLIGMQMCFALISSIKEHCETWFSEQLHELDRQHELEIQKREKEEQAKFNGTKVTKDSFIEWRLKFRKELQLDTRDEMRRLQAHHGRLTGKQMFEQGVDGTIDDLDENFEDESSISINDQVAKVTDDLKEL</sequence>
<name>G0VBX2_NAUCA</name>
<evidence type="ECO:0000256" key="1">
    <source>
        <dbReference type="SAM" id="MobiDB-lite"/>
    </source>
</evidence>
<dbReference type="SUPFAM" id="SSF54495">
    <property type="entry name" value="UBC-like"/>
    <property type="match status" value="1"/>
</dbReference>
<dbReference type="InterPro" id="IPR040213">
    <property type="entry name" value="GIR2-like"/>
</dbReference>
<dbReference type="InterPro" id="IPR016135">
    <property type="entry name" value="UBQ-conjugating_enzyme/RWD"/>
</dbReference>
<dbReference type="EMBL" id="HE576753">
    <property type="protein sequence ID" value="CCC68449.1"/>
    <property type="molecule type" value="Genomic_DNA"/>
</dbReference>
<proteinExistence type="predicted"/>
<dbReference type="CDD" id="cd23824">
    <property type="entry name" value="RWD_ScGIR2-like"/>
    <property type="match status" value="1"/>
</dbReference>
<organism evidence="3 4">
    <name type="scientific">Naumovozyma castellii</name>
    <name type="common">Yeast</name>
    <name type="synonym">Saccharomyces castellii</name>
    <dbReference type="NCBI Taxonomy" id="27288"/>
    <lineage>
        <taxon>Eukaryota</taxon>
        <taxon>Fungi</taxon>
        <taxon>Dikarya</taxon>
        <taxon>Ascomycota</taxon>
        <taxon>Saccharomycotina</taxon>
        <taxon>Saccharomycetes</taxon>
        <taxon>Saccharomycetales</taxon>
        <taxon>Saccharomycetaceae</taxon>
        <taxon>Naumovozyma</taxon>
    </lineage>
</organism>
<dbReference type="GeneID" id="96902008"/>
<dbReference type="InterPro" id="IPR006575">
    <property type="entry name" value="RWD_dom"/>
</dbReference>
<reference evidence="3 4" key="1">
    <citation type="journal article" date="2011" name="Proc. Natl. Acad. Sci. U.S.A.">
        <title>Evolutionary erosion of yeast sex chromosomes by mating-type switching accidents.</title>
        <authorList>
            <person name="Gordon J.L."/>
            <person name="Armisen D."/>
            <person name="Proux-Wera E."/>
            <person name="Oheigeartaigh S.S."/>
            <person name="Byrne K.P."/>
            <person name="Wolfe K.H."/>
        </authorList>
    </citation>
    <scope>NUCLEOTIDE SEQUENCE [LARGE SCALE GENOMIC DNA]</scope>
    <source>
        <strain evidence="4">ATCC 76901 / BCRC 22586 / CBS 4309 / NBRC 1992 / NRRL Y-12630</strain>
    </source>
</reference>
<dbReference type="RefSeq" id="XP_003674822.1">
    <property type="nucleotide sequence ID" value="XM_003674774.1"/>
</dbReference>
<feature type="compositionally biased region" description="Acidic residues" evidence="1">
    <location>
        <begin position="90"/>
        <end position="108"/>
    </location>
</feature>
<dbReference type="Pfam" id="PF05773">
    <property type="entry name" value="RWD"/>
    <property type="match status" value="1"/>
</dbReference>
<evidence type="ECO:0000313" key="4">
    <source>
        <dbReference type="Proteomes" id="UP000001640"/>
    </source>
</evidence>
<evidence type="ECO:0000313" key="3">
    <source>
        <dbReference type="EMBL" id="CCC68449.1"/>
    </source>
</evidence>
<dbReference type="AlphaFoldDB" id="G0VBX2"/>
<dbReference type="GO" id="GO:0034198">
    <property type="term" value="P:cellular response to amino acid starvation"/>
    <property type="evidence" value="ECO:0007669"/>
    <property type="project" value="EnsemblFungi"/>
</dbReference>